<accession>A0A496PIS3</accession>
<evidence type="ECO:0000313" key="2">
    <source>
        <dbReference type="Proteomes" id="UP000273119"/>
    </source>
</evidence>
<keyword evidence="2" id="KW-1185">Reference proteome</keyword>
<dbReference type="EMBL" id="QQXL01000004">
    <property type="protein sequence ID" value="RKW70395.1"/>
    <property type="molecule type" value="Genomic_DNA"/>
</dbReference>
<evidence type="ECO:0000313" key="1">
    <source>
        <dbReference type="EMBL" id="RKW70395.1"/>
    </source>
</evidence>
<reference evidence="1 2" key="1">
    <citation type="submission" date="2018-07" db="EMBL/GenBank/DDBJ databases">
        <title>Arthrobacter sp. nov., isolated from raw cow's milk with high bacterial count.</title>
        <authorList>
            <person name="Hahne J."/>
            <person name="Isele D."/>
            <person name="Lipski A."/>
        </authorList>
    </citation>
    <scope>NUCLEOTIDE SEQUENCE [LARGE SCALE GENOMIC DNA]</scope>
    <source>
        <strain evidence="1 2">JZ R-183</strain>
    </source>
</reference>
<sequence>MLDLERYVARTGTVDLFVEFLAESVHVAGTQALESASRLEILTQQWHEAAPSRAGSTNKRLIGT</sequence>
<protein>
    <submittedName>
        <fullName evidence="1">Uncharacterized protein</fullName>
    </submittedName>
</protein>
<dbReference type="Proteomes" id="UP000273119">
    <property type="component" value="Unassembled WGS sequence"/>
</dbReference>
<comment type="caution">
    <text evidence="1">The sequence shown here is derived from an EMBL/GenBank/DDBJ whole genome shotgun (WGS) entry which is preliminary data.</text>
</comment>
<proteinExistence type="predicted"/>
<organism evidence="1 2">
    <name type="scientific">Galactobacter caseinivorans</name>
    <dbReference type="NCBI Taxonomy" id="2676123"/>
    <lineage>
        <taxon>Bacteria</taxon>
        <taxon>Bacillati</taxon>
        <taxon>Actinomycetota</taxon>
        <taxon>Actinomycetes</taxon>
        <taxon>Micrococcales</taxon>
        <taxon>Micrococcaceae</taxon>
        <taxon>Galactobacter</taxon>
    </lineage>
</organism>
<gene>
    <name evidence="1" type="ORF">DWQ67_07855</name>
</gene>
<name>A0A496PIS3_9MICC</name>
<dbReference type="AlphaFoldDB" id="A0A496PIS3"/>
<dbReference type="RefSeq" id="WP_121485048.1">
    <property type="nucleotide sequence ID" value="NZ_QQXL01000004.1"/>
</dbReference>